<protein>
    <recommendedName>
        <fullName evidence="8">Penicillin-binding protein transpeptidase domain-containing protein</fullName>
    </recommendedName>
</protein>
<dbReference type="EMBL" id="MFAG01000023">
    <property type="protein sequence ID" value="OGD71772.1"/>
    <property type="molecule type" value="Genomic_DNA"/>
</dbReference>
<feature type="domain" description="Penicillin-binding protein transpeptidase" evidence="4">
    <location>
        <begin position="270"/>
        <end position="571"/>
    </location>
</feature>
<feature type="domain" description="Penicillin-binding protein dimerisation" evidence="5">
    <location>
        <begin position="59"/>
        <end position="226"/>
    </location>
</feature>
<keyword evidence="3" id="KW-1133">Transmembrane helix</keyword>
<evidence type="ECO:0000256" key="3">
    <source>
        <dbReference type="SAM" id="Phobius"/>
    </source>
</evidence>
<evidence type="ECO:0008006" key="8">
    <source>
        <dbReference type="Google" id="ProtNLM"/>
    </source>
</evidence>
<evidence type="ECO:0000256" key="1">
    <source>
        <dbReference type="ARBA" id="ARBA00004370"/>
    </source>
</evidence>
<feature type="transmembrane region" description="Helical" evidence="3">
    <location>
        <begin position="12"/>
        <end position="34"/>
    </location>
</feature>
<organism evidence="6 7">
    <name type="scientific">Candidatus Collierbacteria bacterium RIFCSPHIGHO2_01_FULL_50_25</name>
    <dbReference type="NCBI Taxonomy" id="1817722"/>
    <lineage>
        <taxon>Bacteria</taxon>
        <taxon>Candidatus Collieribacteriota</taxon>
    </lineage>
</organism>
<dbReference type="STRING" id="1817722.A2703_03220"/>
<evidence type="ECO:0000256" key="2">
    <source>
        <dbReference type="ARBA" id="ARBA00023136"/>
    </source>
</evidence>
<dbReference type="InterPro" id="IPR050515">
    <property type="entry name" value="Beta-lactam/transpept"/>
</dbReference>
<dbReference type="Gene3D" id="3.40.710.10">
    <property type="entry name" value="DD-peptidase/beta-lactamase superfamily"/>
    <property type="match status" value="1"/>
</dbReference>
<comment type="caution">
    <text evidence="6">The sequence shown here is derived from an EMBL/GenBank/DDBJ whole genome shotgun (WGS) entry which is preliminary data.</text>
</comment>
<gene>
    <name evidence="6" type="ORF">A2703_03220</name>
</gene>
<proteinExistence type="predicted"/>
<name>A0A1F5EWK9_9BACT</name>
<dbReference type="PANTHER" id="PTHR30627">
    <property type="entry name" value="PEPTIDOGLYCAN D,D-TRANSPEPTIDASE"/>
    <property type="match status" value="1"/>
</dbReference>
<reference evidence="6 7" key="1">
    <citation type="journal article" date="2016" name="Nat. Commun.">
        <title>Thousands of microbial genomes shed light on interconnected biogeochemical processes in an aquifer system.</title>
        <authorList>
            <person name="Anantharaman K."/>
            <person name="Brown C.T."/>
            <person name="Hug L.A."/>
            <person name="Sharon I."/>
            <person name="Castelle C.J."/>
            <person name="Probst A.J."/>
            <person name="Thomas B.C."/>
            <person name="Singh A."/>
            <person name="Wilkins M.J."/>
            <person name="Karaoz U."/>
            <person name="Brodie E.L."/>
            <person name="Williams K.H."/>
            <person name="Hubbard S.S."/>
            <person name="Banfield J.F."/>
        </authorList>
    </citation>
    <scope>NUCLEOTIDE SEQUENCE [LARGE SCALE GENOMIC DNA]</scope>
</reference>
<dbReference type="SUPFAM" id="SSF56601">
    <property type="entry name" value="beta-lactamase/transpeptidase-like"/>
    <property type="match status" value="1"/>
</dbReference>
<accession>A0A1F5EWK9</accession>
<dbReference type="InterPro" id="IPR012338">
    <property type="entry name" value="Beta-lactam/transpept-like"/>
</dbReference>
<sequence>MHATNQNSVTKYRLRLLSIFVVLVAILIILRLFYWQIIRGPGLSAMADRQHQKVVILASERGNIYDSRGELLAGTQNLYHLYVYKPQLTKDKLEVLSAIVPILAPDPPEASPGAKPLTREDMVRETRDFLAGRLALDSNWVSLKHYLTPNQKKTIEAMNITGLGFDDEFTRFYPEASLSSQVLGFVGSDLAGQPQGYFGLEGFFDRQLRGREGRILTEKDAHGAPILIGRYNLSKNIAGRSLITTINKQTQYLIESLLKDGMQKYEARAGTVIVMESATGKIIAMAAFPNYDPGHFADFNNSSYRNPNVANLFEPGSIFKVLVMAAALNEKVITPETICDSTCNGQIAIGQYTIKTWNEKYYPGTNMADVIIHSDNTGMVFVARKLGKEKFSKYLSAFGLGKLTGIQLQDEAAGNERTESNLKDVDLATNSFGQGIAITPIQMITAVNTIANEGGLVRPTIIEKVISTDKEIPYESEPPVKVLDPETANQMRDIMVAAVERGESKWARPKGIQVAGKTGTAQVPIQGHYDPTKTIASFVGFFPARNPKYTVLVSLTEPQTSQWGSETAAPLWFSIANQLLLQTGDH</sequence>
<dbReference type="PANTHER" id="PTHR30627:SF1">
    <property type="entry name" value="PEPTIDOGLYCAN D,D-TRANSPEPTIDASE FTSI"/>
    <property type="match status" value="1"/>
</dbReference>
<keyword evidence="2 3" id="KW-0472">Membrane</keyword>
<dbReference type="SUPFAM" id="SSF56519">
    <property type="entry name" value="Penicillin binding protein dimerisation domain"/>
    <property type="match status" value="1"/>
</dbReference>
<dbReference type="InterPro" id="IPR036138">
    <property type="entry name" value="PBP_dimer_sf"/>
</dbReference>
<dbReference type="Pfam" id="PF03717">
    <property type="entry name" value="PBP_dimer"/>
    <property type="match status" value="1"/>
</dbReference>
<dbReference type="AlphaFoldDB" id="A0A1F5EWK9"/>
<evidence type="ECO:0000313" key="7">
    <source>
        <dbReference type="Proteomes" id="UP000177979"/>
    </source>
</evidence>
<evidence type="ECO:0000313" key="6">
    <source>
        <dbReference type="EMBL" id="OGD71772.1"/>
    </source>
</evidence>
<dbReference type="Pfam" id="PF00905">
    <property type="entry name" value="Transpeptidase"/>
    <property type="match status" value="1"/>
</dbReference>
<comment type="subcellular location">
    <subcellularLocation>
        <location evidence="1">Membrane</location>
    </subcellularLocation>
</comment>
<evidence type="ECO:0000259" key="4">
    <source>
        <dbReference type="Pfam" id="PF00905"/>
    </source>
</evidence>
<dbReference type="GO" id="GO:0071555">
    <property type="term" value="P:cell wall organization"/>
    <property type="evidence" value="ECO:0007669"/>
    <property type="project" value="TreeGrafter"/>
</dbReference>
<dbReference type="Proteomes" id="UP000177979">
    <property type="component" value="Unassembled WGS sequence"/>
</dbReference>
<dbReference type="GO" id="GO:0005886">
    <property type="term" value="C:plasma membrane"/>
    <property type="evidence" value="ECO:0007669"/>
    <property type="project" value="TreeGrafter"/>
</dbReference>
<dbReference type="Gene3D" id="3.30.450.330">
    <property type="match status" value="1"/>
</dbReference>
<dbReference type="InterPro" id="IPR005311">
    <property type="entry name" value="PBP_dimer"/>
</dbReference>
<dbReference type="GO" id="GO:0008658">
    <property type="term" value="F:penicillin binding"/>
    <property type="evidence" value="ECO:0007669"/>
    <property type="project" value="InterPro"/>
</dbReference>
<dbReference type="InterPro" id="IPR001460">
    <property type="entry name" value="PCN-bd_Tpept"/>
</dbReference>
<dbReference type="Gene3D" id="3.90.1310.10">
    <property type="entry name" value="Penicillin-binding protein 2a (Domain 2)"/>
    <property type="match status" value="1"/>
</dbReference>
<evidence type="ECO:0000259" key="5">
    <source>
        <dbReference type="Pfam" id="PF03717"/>
    </source>
</evidence>
<keyword evidence="3" id="KW-0812">Transmembrane</keyword>